<keyword evidence="4 9" id="KW-1133">Transmembrane helix</keyword>
<keyword evidence="3" id="KW-0130">Cell adhesion</keyword>
<dbReference type="PANTHER" id="PTHR15036:SF43">
    <property type="entry name" value="CONTACTIN-ASSOCIATED PROTEIN 1"/>
    <property type="match status" value="1"/>
</dbReference>
<evidence type="ECO:0000259" key="11">
    <source>
        <dbReference type="PROSITE" id="PS50026"/>
    </source>
</evidence>
<dbReference type="Pfam" id="PF02210">
    <property type="entry name" value="Laminin_G_2"/>
    <property type="match status" value="2"/>
</dbReference>
<keyword evidence="13" id="KW-1185">Reference proteome</keyword>
<dbReference type="InterPro" id="IPR000742">
    <property type="entry name" value="EGF"/>
</dbReference>
<feature type="domain" description="Laminin G" evidence="10">
    <location>
        <begin position="1"/>
        <end position="120"/>
    </location>
</feature>
<evidence type="ECO:0000256" key="4">
    <source>
        <dbReference type="ARBA" id="ARBA00022989"/>
    </source>
</evidence>
<dbReference type="SMART" id="SM00282">
    <property type="entry name" value="LamG"/>
    <property type="match status" value="2"/>
</dbReference>
<dbReference type="SMART" id="SM00294">
    <property type="entry name" value="4.1m"/>
    <property type="match status" value="1"/>
</dbReference>
<evidence type="ECO:0000256" key="9">
    <source>
        <dbReference type="SAM" id="Phobius"/>
    </source>
</evidence>
<proteinExistence type="predicted"/>
<evidence type="ECO:0000259" key="10">
    <source>
        <dbReference type="PROSITE" id="PS50025"/>
    </source>
</evidence>
<evidence type="ECO:0000313" key="13">
    <source>
        <dbReference type="Proteomes" id="UP001044222"/>
    </source>
</evidence>
<dbReference type="PANTHER" id="PTHR15036">
    <property type="entry name" value="PIKACHURIN-LIKE PROTEIN"/>
    <property type="match status" value="1"/>
</dbReference>
<evidence type="ECO:0000256" key="2">
    <source>
        <dbReference type="ARBA" id="ARBA00022692"/>
    </source>
</evidence>
<dbReference type="Proteomes" id="UP001044222">
    <property type="component" value="Chromosome 17"/>
</dbReference>
<keyword evidence="7" id="KW-0245">EGF-like domain</keyword>
<dbReference type="InterPro" id="IPR050372">
    <property type="entry name" value="Neurexin-related_CASP"/>
</dbReference>
<dbReference type="InterPro" id="IPR013320">
    <property type="entry name" value="ConA-like_dom_sf"/>
</dbReference>
<dbReference type="InterPro" id="IPR001791">
    <property type="entry name" value="Laminin_G"/>
</dbReference>
<evidence type="ECO:0000256" key="1">
    <source>
        <dbReference type="ARBA" id="ARBA00004167"/>
    </source>
</evidence>
<organism evidence="12 13">
    <name type="scientific">Anguilla anguilla</name>
    <name type="common">European freshwater eel</name>
    <name type="synonym">Muraena anguilla</name>
    <dbReference type="NCBI Taxonomy" id="7936"/>
    <lineage>
        <taxon>Eukaryota</taxon>
        <taxon>Metazoa</taxon>
        <taxon>Chordata</taxon>
        <taxon>Craniata</taxon>
        <taxon>Vertebrata</taxon>
        <taxon>Euteleostomi</taxon>
        <taxon>Actinopterygii</taxon>
        <taxon>Neopterygii</taxon>
        <taxon>Teleostei</taxon>
        <taxon>Anguilliformes</taxon>
        <taxon>Anguillidae</taxon>
        <taxon>Anguilla</taxon>
    </lineage>
</organism>
<dbReference type="InterPro" id="IPR003585">
    <property type="entry name" value="Neurexin-like"/>
</dbReference>
<dbReference type="GO" id="GO:0007155">
    <property type="term" value="P:cell adhesion"/>
    <property type="evidence" value="ECO:0007669"/>
    <property type="project" value="UniProtKB-KW"/>
</dbReference>
<sequence length="472" mass="53466">MPAISFPATTDLLFVFMVGNGIVNVTLRSARPLNDDAWHWVQVEINVKMARLRVDRQPWAVRRFPGQTYLTLAFTQPLLVGAAKHKLRAYLGCLRGLRMNGVPLDLEAKADEQEGVRVNCTGQCLNAAVPCRSGGRCIEGYASYYCDCNNTAFEGSYCHKDIGAYFETGSWLRYDIRREALSDEAAWTSSPDPRNFSLGFNQTSEEMEFSFSTTRTPAVLLYISSSIRDYVALILKHDGSLELRYRLGQFTHKYQVSPLNLADGFPHFVNITRHNYTIRTQLDYMDPIWEKIPLLQDSSFNSPKSMFLGRVMEVGDLDHEIQRHNTPGLDGCISGVRYNIYAPLKTYFRPNEADPPITTQGYVLESNCGAYPPIQGPVPPEADPWYTGLVFEYIHDDLPSLPVLALIGLLFLALICVVLYAIYLYLYRYKGSYHTNEPKNLESPSSAWPLTETFLRDKNSNLPQTPEESRSE</sequence>
<feature type="domain" description="EGF-like" evidence="11">
    <location>
        <begin position="121"/>
        <end position="159"/>
    </location>
</feature>
<feature type="domain" description="Laminin G" evidence="10">
    <location>
        <begin position="177"/>
        <end position="368"/>
    </location>
</feature>
<evidence type="ECO:0008006" key="14">
    <source>
        <dbReference type="Google" id="ProtNLM"/>
    </source>
</evidence>
<keyword evidence="6 8" id="KW-1015">Disulfide bond</keyword>
<evidence type="ECO:0000256" key="5">
    <source>
        <dbReference type="ARBA" id="ARBA00023136"/>
    </source>
</evidence>
<keyword evidence="5 9" id="KW-0472">Membrane</keyword>
<keyword evidence="2 9" id="KW-0812">Transmembrane</keyword>
<dbReference type="AlphaFoldDB" id="A0A9D3LLP3"/>
<dbReference type="Gene3D" id="2.10.25.10">
    <property type="entry name" value="Laminin"/>
    <property type="match status" value="1"/>
</dbReference>
<dbReference type="CDD" id="cd00054">
    <property type="entry name" value="EGF_CA"/>
    <property type="match status" value="1"/>
</dbReference>
<dbReference type="CDD" id="cd00110">
    <property type="entry name" value="LamG"/>
    <property type="match status" value="2"/>
</dbReference>
<evidence type="ECO:0000256" key="7">
    <source>
        <dbReference type="PROSITE-ProRule" id="PRU00076"/>
    </source>
</evidence>
<evidence type="ECO:0000256" key="8">
    <source>
        <dbReference type="PROSITE-ProRule" id="PRU00122"/>
    </source>
</evidence>
<dbReference type="SUPFAM" id="SSF49899">
    <property type="entry name" value="Concanavalin A-like lectins/glucanases"/>
    <property type="match status" value="2"/>
</dbReference>
<protein>
    <recommendedName>
        <fullName evidence="14">Laminin G domain-containing protein</fullName>
    </recommendedName>
</protein>
<evidence type="ECO:0000256" key="6">
    <source>
        <dbReference type="ARBA" id="ARBA00023157"/>
    </source>
</evidence>
<comment type="caution">
    <text evidence="12">The sequence shown here is derived from an EMBL/GenBank/DDBJ whole genome shotgun (WGS) entry which is preliminary data.</text>
</comment>
<dbReference type="PROSITE" id="PS50026">
    <property type="entry name" value="EGF_3"/>
    <property type="match status" value="1"/>
</dbReference>
<accession>A0A9D3LLP3</accession>
<feature type="transmembrane region" description="Helical" evidence="9">
    <location>
        <begin position="403"/>
        <end position="426"/>
    </location>
</feature>
<reference evidence="12" key="1">
    <citation type="submission" date="2021-01" db="EMBL/GenBank/DDBJ databases">
        <title>A chromosome-scale assembly of European eel, Anguilla anguilla.</title>
        <authorList>
            <person name="Henkel C."/>
            <person name="Jong-Raadsen S.A."/>
            <person name="Dufour S."/>
            <person name="Weltzien F.-A."/>
            <person name="Palstra A.P."/>
            <person name="Pelster B."/>
            <person name="Spaink H.P."/>
            <person name="Van Den Thillart G.E."/>
            <person name="Jansen H."/>
            <person name="Zahm M."/>
            <person name="Klopp C."/>
            <person name="Cedric C."/>
            <person name="Louis A."/>
            <person name="Berthelot C."/>
            <person name="Parey E."/>
            <person name="Roest Crollius H."/>
            <person name="Montfort J."/>
            <person name="Robinson-Rechavi M."/>
            <person name="Bucao C."/>
            <person name="Bouchez O."/>
            <person name="Gislard M."/>
            <person name="Lluch J."/>
            <person name="Milhes M."/>
            <person name="Lampietro C."/>
            <person name="Lopez Roques C."/>
            <person name="Donnadieu C."/>
            <person name="Braasch I."/>
            <person name="Desvignes T."/>
            <person name="Postlethwait J."/>
            <person name="Bobe J."/>
            <person name="Guiguen Y."/>
            <person name="Dirks R."/>
        </authorList>
    </citation>
    <scope>NUCLEOTIDE SEQUENCE</scope>
    <source>
        <strain evidence="12">Tag_6206</strain>
        <tissue evidence="12">Liver</tissue>
    </source>
</reference>
<name>A0A9D3LLP3_ANGAN</name>
<dbReference type="PROSITE" id="PS50025">
    <property type="entry name" value="LAM_G_DOMAIN"/>
    <property type="match status" value="2"/>
</dbReference>
<dbReference type="Gene3D" id="2.60.120.200">
    <property type="match status" value="2"/>
</dbReference>
<dbReference type="EMBL" id="JAFIRN010000017">
    <property type="protein sequence ID" value="KAG5831804.1"/>
    <property type="molecule type" value="Genomic_DNA"/>
</dbReference>
<feature type="disulfide bond" evidence="8">
    <location>
        <begin position="93"/>
        <end position="120"/>
    </location>
</feature>
<evidence type="ECO:0000313" key="12">
    <source>
        <dbReference type="EMBL" id="KAG5831804.1"/>
    </source>
</evidence>
<gene>
    <name evidence="12" type="ORF">ANANG_G00283260</name>
</gene>
<comment type="caution">
    <text evidence="7">Lacks conserved residue(s) required for the propagation of feature annotation.</text>
</comment>
<dbReference type="GO" id="GO:0016020">
    <property type="term" value="C:membrane"/>
    <property type="evidence" value="ECO:0007669"/>
    <property type="project" value="UniProtKB-SubCell"/>
</dbReference>
<evidence type="ECO:0000256" key="3">
    <source>
        <dbReference type="ARBA" id="ARBA00022889"/>
    </source>
</evidence>
<comment type="subcellular location">
    <subcellularLocation>
        <location evidence="1">Membrane</location>
        <topology evidence="1">Single-pass membrane protein</topology>
    </subcellularLocation>
</comment>